<dbReference type="Gene3D" id="3.30.70.890">
    <property type="entry name" value="GHMP kinase, C-terminal domain"/>
    <property type="match status" value="1"/>
</dbReference>
<dbReference type="Pfam" id="PF00288">
    <property type="entry name" value="GHMP_kinases_N"/>
    <property type="match status" value="1"/>
</dbReference>
<evidence type="ECO:0000256" key="11">
    <source>
        <dbReference type="SAM" id="MobiDB-lite"/>
    </source>
</evidence>
<dbReference type="AlphaFoldDB" id="A0A3L9YC74"/>
<dbReference type="GO" id="GO:0016114">
    <property type="term" value="P:terpenoid biosynthetic process"/>
    <property type="evidence" value="ECO:0007669"/>
    <property type="project" value="UniProtKB-UniRule"/>
</dbReference>
<keyword evidence="6 10" id="KW-0418">Kinase</keyword>
<dbReference type="Proteomes" id="UP000281343">
    <property type="component" value="Unassembled WGS sequence"/>
</dbReference>
<accession>A0A3L9YC74</accession>
<organism evidence="14 15">
    <name type="scientific">Rhodophyticola porphyridii</name>
    <dbReference type="NCBI Taxonomy" id="1852017"/>
    <lineage>
        <taxon>Bacteria</taxon>
        <taxon>Pseudomonadati</taxon>
        <taxon>Pseudomonadota</taxon>
        <taxon>Alphaproteobacteria</taxon>
        <taxon>Rhodobacterales</taxon>
        <taxon>Roseobacteraceae</taxon>
        <taxon>Rhodophyticola</taxon>
    </lineage>
</organism>
<evidence type="ECO:0000256" key="10">
    <source>
        <dbReference type="HAMAP-Rule" id="MF_00061"/>
    </source>
</evidence>
<dbReference type="HAMAP" id="MF_00061">
    <property type="entry name" value="IspE"/>
    <property type="match status" value="1"/>
</dbReference>
<dbReference type="InterPro" id="IPR006204">
    <property type="entry name" value="GHMP_kinase_N_dom"/>
</dbReference>
<dbReference type="NCBIfam" id="NF011202">
    <property type="entry name" value="PRK14608.1"/>
    <property type="match status" value="1"/>
</dbReference>
<evidence type="ECO:0000259" key="13">
    <source>
        <dbReference type="Pfam" id="PF08544"/>
    </source>
</evidence>
<dbReference type="Gene3D" id="3.30.230.10">
    <property type="match status" value="1"/>
</dbReference>
<keyword evidence="4 10" id="KW-0808">Transferase</keyword>
<evidence type="ECO:0000256" key="9">
    <source>
        <dbReference type="ARBA" id="ARBA00032554"/>
    </source>
</evidence>
<dbReference type="EMBL" id="RCNT01000001">
    <property type="protein sequence ID" value="RMA43606.1"/>
    <property type="molecule type" value="Genomic_DNA"/>
</dbReference>
<feature type="compositionally biased region" description="Basic and acidic residues" evidence="11">
    <location>
        <begin position="8"/>
        <end position="29"/>
    </location>
</feature>
<comment type="similarity">
    <text evidence="1 10">Belongs to the GHMP kinase family. IspE subfamily.</text>
</comment>
<dbReference type="PANTHER" id="PTHR43527">
    <property type="entry name" value="4-DIPHOSPHOCYTIDYL-2-C-METHYL-D-ERYTHRITOL KINASE, CHLOROPLASTIC"/>
    <property type="match status" value="1"/>
</dbReference>
<dbReference type="UniPathway" id="UPA00056">
    <property type="reaction ID" value="UER00094"/>
</dbReference>
<feature type="region of interest" description="Disordered" evidence="11">
    <location>
        <begin position="1"/>
        <end position="43"/>
    </location>
</feature>
<evidence type="ECO:0000256" key="2">
    <source>
        <dbReference type="ARBA" id="ARBA00012052"/>
    </source>
</evidence>
<keyword evidence="15" id="KW-1185">Reference proteome</keyword>
<protein>
    <recommendedName>
        <fullName evidence="3 10">4-diphosphocytidyl-2-C-methyl-D-erythritol kinase</fullName>
        <shortName evidence="10">CMK</shortName>
        <ecNumber evidence="2 10">2.7.1.148</ecNumber>
    </recommendedName>
    <alternativeName>
        <fullName evidence="9 10">4-(cytidine-5'-diphospho)-2-C-methyl-D-erythritol kinase</fullName>
    </alternativeName>
</protein>
<reference evidence="14 15" key="1">
    <citation type="submission" date="2018-10" db="EMBL/GenBank/DDBJ databases">
        <authorList>
            <person name="Jung H.S."/>
            <person name="Jeon C.O."/>
        </authorList>
    </citation>
    <scope>NUCLEOTIDE SEQUENCE [LARGE SCALE GENOMIC DNA]</scope>
    <source>
        <strain evidence="14 15">MA-7-27</strain>
    </source>
</reference>
<keyword evidence="7 10" id="KW-0067">ATP-binding</keyword>
<keyword evidence="8 10" id="KW-0414">Isoprene biosynthesis</keyword>
<dbReference type="OrthoDB" id="9809438at2"/>
<comment type="function">
    <text evidence="10">Catalyzes the phosphorylation of the position 2 hydroxy group of 4-diphosphocytidyl-2C-methyl-D-erythritol.</text>
</comment>
<dbReference type="SUPFAM" id="SSF55060">
    <property type="entry name" value="GHMP Kinase, C-terminal domain"/>
    <property type="match status" value="1"/>
</dbReference>
<feature type="active site" evidence="10">
    <location>
        <position position="50"/>
    </location>
</feature>
<evidence type="ECO:0000256" key="5">
    <source>
        <dbReference type="ARBA" id="ARBA00022741"/>
    </source>
</evidence>
<dbReference type="PIRSF" id="PIRSF010376">
    <property type="entry name" value="IspE"/>
    <property type="match status" value="1"/>
</dbReference>
<dbReference type="InterPro" id="IPR020568">
    <property type="entry name" value="Ribosomal_Su5_D2-typ_SF"/>
</dbReference>
<sequence>MAPGPFVRADRGRCRADTPEAGDRPDPRAGRRGRRERNPVTGASAFAPAKINLALHVTGRREDGYHLLDSLVVFADIGDRLHFSAAEGIELQVMGPRAAGVPTGPENLVLRAAALFGPGQSARITLEKHLPRAAGIGGGSADAAAALKGLAEFWDLPLPKTEEILALGADLPVCLAGCPTRMRGIGELLEEVPPLPLLWVVLANPGVAVPTGAVFGGLGTIAGTPMDPPNWTDFASFSRWLRAQRNDLQRPAQMIAAEIGTARAALEAQPGCALARMSGSGATCFGLFAVEAEARQAARAIGAEHPGWWVAAARVL</sequence>
<evidence type="ECO:0000256" key="6">
    <source>
        <dbReference type="ARBA" id="ARBA00022777"/>
    </source>
</evidence>
<comment type="catalytic activity">
    <reaction evidence="10">
        <text>4-CDP-2-C-methyl-D-erythritol + ATP = 4-CDP-2-C-methyl-D-erythritol 2-phosphate + ADP + H(+)</text>
        <dbReference type="Rhea" id="RHEA:18437"/>
        <dbReference type="ChEBI" id="CHEBI:15378"/>
        <dbReference type="ChEBI" id="CHEBI:30616"/>
        <dbReference type="ChEBI" id="CHEBI:57823"/>
        <dbReference type="ChEBI" id="CHEBI:57919"/>
        <dbReference type="ChEBI" id="CHEBI:456216"/>
        <dbReference type="EC" id="2.7.1.148"/>
    </reaction>
</comment>
<proteinExistence type="inferred from homology"/>
<name>A0A3L9YC74_9RHOB</name>
<evidence type="ECO:0000256" key="4">
    <source>
        <dbReference type="ARBA" id="ARBA00022679"/>
    </source>
</evidence>
<keyword evidence="5 10" id="KW-0547">Nucleotide-binding</keyword>
<dbReference type="SUPFAM" id="SSF54211">
    <property type="entry name" value="Ribosomal protein S5 domain 2-like"/>
    <property type="match status" value="1"/>
</dbReference>
<feature type="active site" evidence="10">
    <location>
        <position position="170"/>
    </location>
</feature>
<dbReference type="InterPro" id="IPR036554">
    <property type="entry name" value="GHMP_kinase_C_sf"/>
</dbReference>
<comment type="pathway">
    <text evidence="10">Isoprenoid biosynthesis; isopentenyl diphosphate biosynthesis via DXP pathway; isopentenyl diphosphate from 1-deoxy-D-xylulose 5-phosphate: step 3/6.</text>
</comment>
<feature type="binding site" evidence="10">
    <location>
        <begin position="131"/>
        <end position="141"/>
    </location>
    <ligand>
        <name>ATP</name>
        <dbReference type="ChEBI" id="CHEBI:30616"/>
    </ligand>
</feature>
<dbReference type="InterPro" id="IPR013750">
    <property type="entry name" value="GHMP_kinase_C_dom"/>
</dbReference>
<comment type="caution">
    <text evidence="14">The sequence shown here is derived from an EMBL/GenBank/DDBJ whole genome shotgun (WGS) entry which is preliminary data.</text>
</comment>
<dbReference type="GO" id="GO:0005524">
    <property type="term" value="F:ATP binding"/>
    <property type="evidence" value="ECO:0007669"/>
    <property type="project" value="UniProtKB-UniRule"/>
</dbReference>
<evidence type="ECO:0000256" key="7">
    <source>
        <dbReference type="ARBA" id="ARBA00022840"/>
    </source>
</evidence>
<evidence type="ECO:0000256" key="3">
    <source>
        <dbReference type="ARBA" id="ARBA00017473"/>
    </source>
</evidence>
<evidence type="ECO:0000256" key="1">
    <source>
        <dbReference type="ARBA" id="ARBA00009684"/>
    </source>
</evidence>
<evidence type="ECO:0000259" key="12">
    <source>
        <dbReference type="Pfam" id="PF00288"/>
    </source>
</evidence>
<feature type="domain" description="GHMP kinase N-terminal" evidence="12">
    <location>
        <begin position="107"/>
        <end position="173"/>
    </location>
</feature>
<evidence type="ECO:0000313" key="15">
    <source>
        <dbReference type="Proteomes" id="UP000281343"/>
    </source>
</evidence>
<dbReference type="InterPro" id="IPR004424">
    <property type="entry name" value="IspE"/>
</dbReference>
<dbReference type="GO" id="GO:0019288">
    <property type="term" value="P:isopentenyl diphosphate biosynthetic process, methylerythritol 4-phosphate pathway"/>
    <property type="evidence" value="ECO:0007669"/>
    <property type="project" value="UniProtKB-UniRule"/>
</dbReference>
<dbReference type="Pfam" id="PF08544">
    <property type="entry name" value="GHMP_kinases_C"/>
    <property type="match status" value="1"/>
</dbReference>
<dbReference type="EC" id="2.7.1.148" evidence="2 10"/>
<dbReference type="GO" id="GO:0050515">
    <property type="term" value="F:4-(cytidine 5'-diphospho)-2-C-methyl-D-erythritol kinase activity"/>
    <property type="evidence" value="ECO:0007669"/>
    <property type="project" value="UniProtKB-UniRule"/>
</dbReference>
<dbReference type="InterPro" id="IPR014721">
    <property type="entry name" value="Ribsml_uS5_D2-typ_fold_subgr"/>
</dbReference>
<evidence type="ECO:0000256" key="8">
    <source>
        <dbReference type="ARBA" id="ARBA00023229"/>
    </source>
</evidence>
<feature type="domain" description="GHMP kinase C-terminal" evidence="13">
    <location>
        <begin position="233"/>
        <end position="303"/>
    </location>
</feature>
<gene>
    <name evidence="10" type="primary">ispE</name>
    <name evidence="14" type="ORF">D9R08_01330</name>
</gene>
<dbReference type="NCBIfam" id="TIGR00154">
    <property type="entry name" value="ispE"/>
    <property type="match status" value="1"/>
</dbReference>
<evidence type="ECO:0000313" key="14">
    <source>
        <dbReference type="EMBL" id="RMA43606.1"/>
    </source>
</evidence>
<dbReference type="PANTHER" id="PTHR43527:SF2">
    <property type="entry name" value="4-DIPHOSPHOCYTIDYL-2-C-METHYL-D-ERYTHRITOL KINASE, CHLOROPLASTIC"/>
    <property type="match status" value="1"/>
</dbReference>